<keyword evidence="3" id="KW-1185">Reference proteome</keyword>
<feature type="chain" id="PRO_5008270323" evidence="1">
    <location>
        <begin position="19"/>
        <end position="52"/>
    </location>
</feature>
<dbReference type="Proteomes" id="UP000078542">
    <property type="component" value="Unassembled WGS sequence"/>
</dbReference>
<protein>
    <submittedName>
        <fullName evidence="2">Uncharacterized protein</fullName>
    </submittedName>
</protein>
<gene>
    <name evidence="2" type="ORF">ALC62_00251</name>
</gene>
<evidence type="ECO:0000256" key="1">
    <source>
        <dbReference type="SAM" id="SignalP"/>
    </source>
</evidence>
<feature type="signal peptide" evidence="1">
    <location>
        <begin position="1"/>
        <end position="18"/>
    </location>
</feature>
<dbReference type="AlphaFoldDB" id="A0A195D7D0"/>
<organism evidence="2 3">
    <name type="scientific">Cyphomyrmex costatus</name>
    <dbReference type="NCBI Taxonomy" id="456900"/>
    <lineage>
        <taxon>Eukaryota</taxon>
        <taxon>Metazoa</taxon>
        <taxon>Ecdysozoa</taxon>
        <taxon>Arthropoda</taxon>
        <taxon>Hexapoda</taxon>
        <taxon>Insecta</taxon>
        <taxon>Pterygota</taxon>
        <taxon>Neoptera</taxon>
        <taxon>Endopterygota</taxon>
        <taxon>Hymenoptera</taxon>
        <taxon>Apocrita</taxon>
        <taxon>Aculeata</taxon>
        <taxon>Formicoidea</taxon>
        <taxon>Formicidae</taxon>
        <taxon>Myrmicinae</taxon>
        <taxon>Cyphomyrmex</taxon>
    </lineage>
</organism>
<reference evidence="2 3" key="1">
    <citation type="submission" date="2016-03" db="EMBL/GenBank/DDBJ databases">
        <title>Cyphomyrmex costatus WGS genome.</title>
        <authorList>
            <person name="Nygaard S."/>
            <person name="Hu H."/>
            <person name="Boomsma J."/>
            <person name="Zhang G."/>
        </authorList>
    </citation>
    <scope>NUCLEOTIDE SEQUENCE [LARGE SCALE GENOMIC DNA]</scope>
    <source>
        <strain evidence="2">MS0001</strain>
        <tissue evidence="2">Whole body</tissue>
    </source>
</reference>
<evidence type="ECO:0000313" key="2">
    <source>
        <dbReference type="EMBL" id="KYN08795.1"/>
    </source>
</evidence>
<evidence type="ECO:0000313" key="3">
    <source>
        <dbReference type="Proteomes" id="UP000078542"/>
    </source>
</evidence>
<dbReference type="EMBL" id="KQ976749">
    <property type="protein sequence ID" value="KYN08795.1"/>
    <property type="molecule type" value="Genomic_DNA"/>
</dbReference>
<accession>A0A195D7D0</accession>
<sequence>WLEFTALPLFRLLQPSLAVLRGVADQRRETDDSLIHRPPVTSAYLITTSNCE</sequence>
<keyword evidence="1" id="KW-0732">Signal</keyword>
<name>A0A195D7D0_9HYME</name>
<proteinExistence type="predicted"/>
<feature type="non-terminal residue" evidence="2">
    <location>
        <position position="1"/>
    </location>
</feature>